<evidence type="ECO:0000259" key="1">
    <source>
        <dbReference type="Pfam" id="PF22751"/>
    </source>
</evidence>
<reference evidence="2" key="1">
    <citation type="submission" date="2024-07" db="EMBL/GenBank/DDBJ databases">
        <authorList>
            <person name="Bringhurst R.M."/>
            <person name="Homer T.E."/>
        </authorList>
    </citation>
    <scope>NUCLEOTIDE SEQUENCE</scope>
</reference>
<name>A0AB39CDA6_9VIRU</name>
<proteinExistence type="predicted"/>
<dbReference type="InterPro" id="IPR054495">
    <property type="entry name" value="DUF488-N3a"/>
</dbReference>
<dbReference type="EMBL" id="PQ015378">
    <property type="protein sequence ID" value="XDJ14836.1"/>
    <property type="molecule type" value="Genomic_DNA"/>
</dbReference>
<accession>A0AB39CDA6</accession>
<dbReference type="Pfam" id="PF22751">
    <property type="entry name" value="DUF488-N3a"/>
    <property type="match status" value="1"/>
</dbReference>
<protein>
    <recommendedName>
        <fullName evidence="1">DUF488 domain-containing protein</fullName>
    </recommendedName>
</protein>
<feature type="domain" description="DUF488" evidence="1">
    <location>
        <begin position="34"/>
        <end position="105"/>
    </location>
</feature>
<organism evidence="2">
    <name type="scientific">Pseudomonas phage RVTF4</name>
    <dbReference type="NCBI Taxonomy" id="3236931"/>
    <lineage>
        <taxon>Viruses</taxon>
    </lineage>
</organism>
<sequence length="116" mass="13825">MNVYTFQLGKLENLLFSNIPYYDTTVKSGQSMWPLAPSWEIVMAVKKKLITEDEYTHQYWAMLEWRYYTFPEFFDWLISHESIAFGCYCPAGKFCHRHLITKFLSHITTVNYCGEL</sequence>
<evidence type="ECO:0000313" key="2">
    <source>
        <dbReference type="EMBL" id="XDJ14836.1"/>
    </source>
</evidence>